<dbReference type="Pfam" id="PF01479">
    <property type="entry name" value="S4"/>
    <property type="match status" value="1"/>
</dbReference>
<evidence type="ECO:0000313" key="6">
    <source>
        <dbReference type="Proteomes" id="UP000320801"/>
    </source>
</evidence>
<evidence type="ECO:0000313" key="5">
    <source>
        <dbReference type="EMBL" id="TQC51610.1"/>
    </source>
</evidence>
<gene>
    <name evidence="5" type="ORF">E1I18_01750</name>
</gene>
<dbReference type="SMART" id="SM00363">
    <property type="entry name" value="S4"/>
    <property type="match status" value="1"/>
</dbReference>
<dbReference type="EMBL" id="SMDN01000005">
    <property type="protein sequence ID" value="TQC51610.1"/>
    <property type="molecule type" value="Genomic_DNA"/>
</dbReference>
<dbReference type="InterPro" id="IPR036986">
    <property type="entry name" value="S4_RNA-bd_sf"/>
</dbReference>
<dbReference type="PANTHER" id="PTHR47683">
    <property type="entry name" value="PSEUDOURIDINE SYNTHASE FAMILY PROTEIN-RELATED"/>
    <property type="match status" value="1"/>
</dbReference>
<dbReference type="Gene3D" id="3.30.70.1560">
    <property type="entry name" value="Alpha-L RNA-binding motif"/>
    <property type="match status" value="1"/>
</dbReference>
<dbReference type="InterPro" id="IPR000748">
    <property type="entry name" value="PsdUridine_synth_RsuA/RluB/E/F"/>
</dbReference>
<dbReference type="CDD" id="cd02870">
    <property type="entry name" value="PseudoU_synth_RsuA_like"/>
    <property type="match status" value="1"/>
</dbReference>
<evidence type="ECO:0000256" key="3">
    <source>
        <dbReference type="PROSITE-ProRule" id="PRU00182"/>
    </source>
</evidence>
<keyword evidence="6" id="KW-1185">Reference proteome</keyword>
<dbReference type="FunFam" id="3.10.290.10:FF:000003">
    <property type="entry name" value="Pseudouridine synthase"/>
    <property type="match status" value="1"/>
</dbReference>
<keyword evidence="3" id="KW-0694">RNA-binding</keyword>
<protein>
    <submittedName>
        <fullName evidence="5">rRNA pseudouridine synthase</fullName>
    </submittedName>
</protein>
<evidence type="ECO:0000259" key="4">
    <source>
        <dbReference type="SMART" id="SM00363"/>
    </source>
</evidence>
<dbReference type="AlphaFoldDB" id="A0A507SIR4"/>
<dbReference type="RefSeq" id="WP_141483883.1">
    <property type="nucleotide sequence ID" value="NZ_SMDN01000005.1"/>
</dbReference>
<dbReference type="Gene3D" id="3.30.70.580">
    <property type="entry name" value="Pseudouridine synthase I, catalytic domain, N-terminal subdomain"/>
    <property type="match status" value="1"/>
</dbReference>
<comment type="caution">
    <text evidence="5">The sequence shown here is derived from an EMBL/GenBank/DDBJ whole genome shotgun (WGS) entry which is preliminary data.</text>
</comment>
<dbReference type="GO" id="GO:0000455">
    <property type="term" value="P:enzyme-directed rRNA pseudouridine synthesis"/>
    <property type="evidence" value="ECO:0007669"/>
    <property type="project" value="UniProtKB-ARBA"/>
</dbReference>
<sequence>MNELLRVQKIIAQSGFCSRRQAEQYIEEGKVKINGIIAKKGDKASINDTISINNVQISTNTEKLVYYVLNKPRKTLSTLKDEFGRATVVQLVPQNPRVVPVGRLDYDTTGTLLLTNDLELVNKLTHPRYEISRIYRVRIDEPLKLKEFNLLNKGIEVNGKMSYQVVDQVENKSYLVELHVGSYHHVKKLFEAVGRKVLNLKRVSFANINVEKMPEGTYRNLTIKEVKDLKNLVRMQEEKLQKTSKNE</sequence>
<feature type="domain" description="RNA-binding S4" evidence="4">
    <location>
        <begin position="5"/>
        <end position="70"/>
    </location>
</feature>
<dbReference type="InterPro" id="IPR042092">
    <property type="entry name" value="PsdUridine_s_RsuA/RluB/E/F_cat"/>
</dbReference>
<dbReference type="InterPro" id="IPR020094">
    <property type="entry name" value="TruA/RsuA/RluB/E/F_N"/>
</dbReference>
<dbReference type="Proteomes" id="UP000320801">
    <property type="component" value="Unassembled WGS sequence"/>
</dbReference>
<dbReference type="InterPro" id="IPR020103">
    <property type="entry name" value="PsdUridine_synth_cat_dom_sf"/>
</dbReference>
<evidence type="ECO:0000256" key="2">
    <source>
        <dbReference type="ARBA" id="ARBA00023235"/>
    </source>
</evidence>
<dbReference type="PROSITE" id="PS50889">
    <property type="entry name" value="S4"/>
    <property type="match status" value="1"/>
</dbReference>
<dbReference type="InterPro" id="IPR050343">
    <property type="entry name" value="RsuA_PseudoU_synthase"/>
</dbReference>
<dbReference type="Pfam" id="PF00849">
    <property type="entry name" value="PseudoU_synth_2"/>
    <property type="match status" value="1"/>
</dbReference>
<dbReference type="CDD" id="cd00165">
    <property type="entry name" value="S4"/>
    <property type="match status" value="1"/>
</dbReference>
<proteinExistence type="inferred from homology"/>
<dbReference type="GO" id="GO:0120159">
    <property type="term" value="F:rRNA pseudouridine synthase activity"/>
    <property type="evidence" value="ECO:0007669"/>
    <property type="project" value="UniProtKB-ARBA"/>
</dbReference>
<accession>A0A507SIR4</accession>
<dbReference type="Gene3D" id="3.10.290.10">
    <property type="entry name" value="RNA-binding S4 domain"/>
    <property type="match status" value="1"/>
</dbReference>
<dbReference type="InterPro" id="IPR006145">
    <property type="entry name" value="PsdUridine_synth_RsuA/RluA"/>
</dbReference>
<dbReference type="SUPFAM" id="SSF55174">
    <property type="entry name" value="Alpha-L RNA-binding motif"/>
    <property type="match status" value="1"/>
</dbReference>
<comment type="similarity">
    <text evidence="1">Belongs to the pseudouridine synthase RsuA family.</text>
</comment>
<dbReference type="OrthoDB" id="9807213at2"/>
<dbReference type="SUPFAM" id="SSF55120">
    <property type="entry name" value="Pseudouridine synthase"/>
    <property type="match status" value="1"/>
</dbReference>
<organism evidence="5 6">
    <name type="scientific">Mycoplasmopsis mucosicanis</name>
    <dbReference type="NCBI Taxonomy" id="458208"/>
    <lineage>
        <taxon>Bacteria</taxon>
        <taxon>Bacillati</taxon>
        <taxon>Mycoplasmatota</taxon>
        <taxon>Mycoplasmoidales</taxon>
        <taxon>Metamycoplasmataceae</taxon>
        <taxon>Mycoplasmopsis</taxon>
    </lineage>
</organism>
<keyword evidence="2" id="KW-0413">Isomerase</keyword>
<reference evidence="5 6" key="1">
    <citation type="submission" date="2019-03" db="EMBL/GenBank/DDBJ databases">
        <title>Characterization of a novel Mycoplasma cynos real-time PCR assay.</title>
        <authorList>
            <person name="Tallmadge R.L."/>
            <person name="Mitchell P.K."/>
            <person name="Goodman L."/>
        </authorList>
    </citation>
    <scope>NUCLEOTIDE SEQUENCE [LARGE SCALE GENOMIC DNA]</scope>
    <source>
        <strain evidence="5 6">1642</strain>
    </source>
</reference>
<dbReference type="NCBIfam" id="TIGR00093">
    <property type="entry name" value="pseudouridine synthase"/>
    <property type="match status" value="1"/>
</dbReference>
<name>A0A507SIR4_9BACT</name>
<dbReference type="PANTHER" id="PTHR47683:SF2">
    <property type="entry name" value="RNA-BINDING S4 DOMAIN-CONTAINING PROTEIN"/>
    <property type="match status" value="1"/>
</dbReference>
<dbReference type="GO" id="GO:0003723">
    <property type="term" value="F:RNA binding"/>
    <property type="evidence" value="ECO:0007669"/>
    <property type="project" value="UniProtKB-KW"/>
</dbReference>
<dbReference type="InterPro" id="IPR002942">
    <property type="entry name" value="S4_RNA-bd"/>
</dbReference>
<evidence type="ECO:0000256" key="1">
    <source>
        <dbReference type="ARBA" id="ARBA00008348"/>
    </source>
</evidence>